<accession>A0AAV4LH31</accession>
<comment type="caution">
    <text evidence="1">The sequence shown here is derived from an EMBL/GenBank/DDBJ whole genome shotgun (WGS) entry which is preliminary data.</text>
</comment>
<evidence type="ECO:0000313" key="1">
    <source>
        <dbReference type="EMBL" id="GIM47085.1"/>
    </source>
</evidence>
<name>A0AAV4LH31_9BACL</name>
<reference evidence="1" key="1">
    <citation type="journal article" date="2023" name="Int. J. Syst. Evol. Microbiol.">
        <title>Collibacillus ludicampi gen. nov., sp. nov., a new soil bacterium of the family Alicyclobacillaceae.</title>
        <authorList>
            <person name="Jojima T."/>
            <person name="Ioku Y."/>
            <person name="Fukuta Y."/>
            <person name="Shirasaka N."/>
            <person name="Matsumura Y."/>
            <person name="Mori M."/>
        </authorList>
    </citation>
    <scope>NUCLEOTIDE SEQUENCE</scope>
    <source>
        <strain evidence="1">TP075</strain>
    </source>
</reference>
<protein>
    <submittedName>
        <fullName evidence="1">Uncharacterized protein</fullName>
    </submittedName>
</protein>
<organism evidence="1 2">
    <name type="scientific">Collibacillus ludicampi</name>
    <dbReference type="NCBI Taxonomy" id="2771369"/>
    <lineage>
        <taxon>Bacteria</taxon>
        <taxon>Bacillati</taxon>
        <taxon>Bacillota</taxon>
        <taxon>Bacilli</taxon>
        <taxon>Bacillales</taxon>
        <taxon>Alicyclobacillaceae</taxon>
        <taxon>Collibacillus</taxon>
    </lineage>
</organism>
<sequence>MQVYFADEAFGVIPYSSFPAFRLLCEQLGFQTKWNEAESTLHLLPGLTGKTVCLAQGGSRDSLSFEKKRVEEQEILTDVKNFLASSGIHCIMSDEARTSTQTDLYIQLTVSHEPHVDVPQLIVIYDDWNVKTRKLARFLFKEFECSGIPCMSKTRVEADLTNSFLDIQCRILDENQQTEWATFRSRLAVSLASSILRYFQDREKISILSCLSPKIIYHFLELVVNPEREQQEVQDEYRLATNRLQAEVYFDYSIHVSASEKQPHLIIGNLSIKNTGTEDLYNPVIYLRVTPPESIKLRGQILPPQMTESLSIQSAMGKRGWKYLEEDWFQKVHEQGEYWIGPIDPIRIGSQEVEILNFQLSVTKPAEGNQVMVEGFVFFQEKQIHFPSNNRIIFSYLSHNTVPNHEVSKEM</sequence>
<dbReference type="RefSeq" id="WP_282200108.1">
    <property type="nucleotide sequence ID" value="NZ_BOQE01000001.1"/>
</dbReference>
<keyword evidence="2" id="KW-1185">Reference proteome</keyword>
<dbReference type="Proteomes" id="UP001057291">
    <property type="component" value="Unassembled WGS sequence"/>
</dbReference>
<evidence type="ECO:0000313" key="2">
    <source>
        <dbReference type="Proteomes" id="UP001057291"/>
    </source>
</evidence>
<proteinExistence type="predicted"/>
<dbReference type="EMBL" id="BOQE01000001">
    <property type="protein sequence ID" value="GIM47085.1"/>
    <property type="molecule type" value="Genomic_DNA"/>
</dbReference>
<gene>
    <name evidence="1" type="ORF">DNHGIG_26340</name>
</gene>
<dbReference type="AlphaFoldDB" id="A0AAV4LH31"/>